<dbReference type="PANTHER" id="PTHR44846:SF7">
    <property type="entry name" value="TRANSCRIPTIONAL REGULATOR OF 2-AMINOETHYLPHOSPHONATE DEGRADATION OPERONS-RELATED"/>
    <property type="match status" value="1"/>
</dbReference>
<dbReference type="InterPro" id="IPR028978">
    <property type="entry name" value="Chorismate_lyase_/UTRA_dom_sf"/>
</dbReference>
<dbReference type="Pfam" id="PF07702">
    <property type="entry name" value="UTRA"/>
    <property type="match status" value="1"/>
</dbReference>
<feature type="domain" description="UbiC transcription regulator-associated" evidence="1">
    <location>
        <begin position="27"/>
        <end position="167"/>
    </location>
</feature>
<reference evidence="2 3" key="1">
    <citation type="submission" date="2020-02" db="EMBL/GenBank/DDBJ databases">
        <authorList>
            <person name="Subbiah M."/>
            <person name="Call D."/>
        </authorList>
    </citation>
    <scope>NUCLEOTIDE SEQUENCE [LARGE SCALE GENOMIC DNA]</scope>
    <source>
        <strain evidence="2 3">8375wB1</strain>
    </source>
</reference>
<accession>A0A8T6QH47</accession>
<dbReference type="AlphaFoldDB" id="A0A8T6QH47"/>
<sequence length="172" mass="19688">RKGWFVTQPRFNYSPELSASFQRAAIEQGREPSWGFTEKNRTSDIPETLAPLIAVTPSTELYRITGWGALEGHKVFYHETYINPEVAPGFIEQLENHSFSAVWEKCYQKETVVKKLIFKPVRMPGDISKYLGGSAGMPAILIEKHRADQQGNIVQIDIEYWRFEAVDLIINL</sequence>
<protein>
    <submittedName>
        <fullName evidence="2">UTRA domain-containing protein</fullName>
    </submittedName>
</protein>
<name>A0A8T6QH47_ECOLX</name>
<dbReference type="SUPFAM" id="SSF64288">
    <property type="entry name" value="Chorismate lyase-like"/>
    <property type="match status" value="1"/>
</dbReference>
<dbReference type="GO" id="GO:0003677">
    <property type="term" value="F:DNA binding"/>
    <property type="evidence" value="ECO:0007669"/>
    <property type="project" value="InterPro"/>
</dbReference>
<dbReference type="FunFam" id="3.40.1410.10:FF:000007">
    <property type="entry name" value="GntR family transcriptional regulator"/>
    <property type="match status" value="1"/>
</dbReference>
<dbReference type="SMART" id="SM00866">
    <property type="entry name" value="UTRA"/>
    <property type="match status" value="1"/>
</dbReference>
<dbReference type="GO" id="GO:0045892">
    <property type="term" value="P:negative regulation of DNA-templated transcription"/>
    <property type="evidence" value="ECO:0007669"/>
    <property type="project" value="TreeGrafter"/>
</dbReference>
<proteinExistence type="predicted"/>
<dbReference type="InterPro" id="IPR050679">
    <property type="entry name" value="Bact_HTH_transcr_reg"/>
</dbReference>
<dbReference type="InterPro" id="IPR011663">
    <property type="entry name" value="UTRA"/>
</dbReference>
<feature type="non-terminal residue" evidence="2">
    <location>
        <position position="1"/>
    </location>
</feature>
<comment type="caution">
    <text evidence="2">The sequence shown here is derived from an EMBL/GenBank/DDBJ whole genome shotgun (WGS) entry which is preliminary data.</text>
</comment>
<dbReference type="EMBL" id="JAAGYP010000564">
    <property type="protein sequence ID" value="NEN74175.1"/>
    <property type="molecule type" value="Genomic_DNA"/>
</dbReference>
<dbReference type="Gene3D" id="3.40.1410.10">
    <property type="entry name" value="Chorismate lyase-like"/>
    <property type="match status" value="1"/>
</dbReference>
<dbReference type="PANTHER" id="PTHR44846">
    <property type="entry name" value="MANNOSYL-D-GLYCERATE TRANSPORT/METABOLISM SYSTEM REPRESSOR MNGR-RELATED"/>
    <property type="match status" value="1"/>
</dbReference>
<evidence type="ECO:0000259" key="1">
    <source>
        <dbReference type="SMART" id="SM00866"/>
    </source>
</evidence>
<dbReference type="Proteomes" id="UP000471360">
    <property type="component" value="Unassembled WGS sequence"/>
</dbReference>
<organism evidence="2 3">
    <name type="scientific">Escherichia coli</name>
    <dbReference type="NCBI Taxonomy" id="562"/>
    <lineage>
        <taxon>Bacteria</taxon>
        <taxon>Pseudomonadati</taxon>
        <taxon>Pseudomonadota</taxon>
        <taxon>Gammaproteobacteria</taxon>
        <taxon>Enterobacterales</taxon>
        <taxon>Enterobacteriaceae</taxon>
        <taxon>Escherichia</taxon>
    </lineage>
</organism>
<evidence type="ECO:0000313" key="3">
    <source>
        <dbReference type="Proteomes" id="UP000471360"/>
    </source>
</evidence>
<gene>
    <name evidence="2" type="ORF">G3W53_30070</name>
</gene>
<evidence type="ECO:0000313" key="2">
    <source>
        <dbReference type="EMBL" id="NEN74175.1"/>
    </source>
</evidence>